<feature type="domain" description="C2H2-type" evidence="1">
    <location>
        <begin position="29"/>
        <end position="51"/>
    </location>
</feature>
<keyword evidence="3" id="KW-1185">Reference proteome</keyword>
<dbReference type="InterPro" id="IPR013087">
    <property type="entry name" value="Znf_C2H2_type"/>
</dbReference>
<accession>A0A1L7WXT8</accession>
<dbReference type="InterPro" id="IPR053157">
    <property type="entry name" value="Sterol_Uptake_Regulator"/>
</dbReference>
<dbReference type="EMBL" id="FJOG01000010">
    <property type="protein sequence ID" value="CZR57587.1"/>
    <property type="molecule type" value="Genomic_DNA"/>
</dbReference>
<proteinExistence type="predicted"/>
<sequence>MGSRGTVTAAGPDPLPSQLLHYNSTYRVLFCTECKYAIQPTGIVRHLKEIHHIRRSRRRPFTQYASKFDLASPEEVFQTSIYEFPVPGLPIWEGLRCEEKGCGHLCISEKRMRSHWMSEHVRQGRGKDVDWKEARLQTFFRGNLLRYFTEQEEEKVGAVKERWLPRCVLYDTLGHARQATEQSIMDAVTQDIAHLIDDLELEPQNSLDEKDSFLLQHYIDHTASSIATDPATLKLWQESVPYLARSEKFLLHGILALSALHLAHVTPSDSPLHSQYLLSATTHQDAAMPVFRSAIAAVTPDTCHAVFVFSHILVLYCFASESQDERLFIVAPTPDLSPVWLQFLRAGCRLLCHVWDDLEEGPVRALASAWEIPELELNEGRTLFVKQLMSFIPARESQDAWPEEEDKIYTETAILLGRAFSNVVLGTTFTTWDALRMWPTCISIEYLEMLRKQHPGALVLLAHYCVLLKRIEGNWYFEGRATGLLRSVVGCLDRKWMEAVRWPMNEIGMEYTCSS</sequence>
<organism evidence="2 3">
    <name type="scientific">Phialocephala subalpina</name>
    <dbReference type="NCBI Taxonomy" id="576137"/>
    <lineage>
        <taxon>Eukaryota</taxon>
        <taxon>Fungi</taxon>
        <taxon>Dikarya</taxon>
        <taxon>Ascomycota</taxon>
        <taxon>Pezizomycotina</taxon>
        <taxon>Leotiomycetes</taxon>
        <taxon>Helotiales</taxon>
        <taxon>Mollisiaceae</taxon>
        <taxon>Phialocephala</taxon>
        <taxon>Phialocephala fortinii species complex</taxon>
    </lineage>
</organism>
<dbReference type="InterPro" id="IPR021858">
    <property type="entry name" value="Fun_TF"/>
</dbReference>
<dbReference type="PANTHER" id="PTHR47784:SF5">
    <property type="entry name" value="STEROL UPTAKE CONTROL PROTEIN 2"/>
    <property type="match status" value="1"/>
</dbReference>
<evidence type="ECO:0000313" key="2">
    <source>
        <dbReference type="EMBL" id="CZR57587.1"/>
    </source>
</evidence>
<gene>
    <name evidence="2" type="ORF">PAC_07476</name>
</gene>
<dbReference type="OrthoDB" id="416217at2759"/>
<name>A0A1L7WXT8_9HELO</name>
<dbReference type="Pfam" id="PF11951">
    <property type="entry name" value="Fungal_trans_2"/>
    <property type="match status" value="1"/>
</dbReference>
<evidence type="ECO:0000313" key="3">
    <source>
        <dbReference type="Proteomes" id="UP000184330"/>
    </source>
</evidence>
<dbReference type="PANTHER" id="PTHR47784">
    <property type="entry name" value="STEROL UPTAKE CONTROL PROTEIN 2"/>
    <property type="match status" value="1"/>
</dbReference>
<reference evidence="2 3" key="1">
    <citation type="submission" date="2016-03" db="EMBL/GenBank/DDBJ databases">
        <authorList>
            <person name="Ploux O."/>
        </authorList>
    </citation>
    <scope>NUCLEOTIDE SEQUENCE [LARGE SCALE GENOMIC DNA]</scope>
    <source>
        <strain evidence="2 3">UAMH 11012</strain>
    </source>
</reference>
<dbReference type="GO" id="GO:0001228">
    <property type="term" value="F:DNA-binding transcription activator activity, RNA polymerase II-specific"/>
    <property type="evidence" value="ECO:0007669"/>
    <property type="project" value="TreeGrafter"/>
</dbReference>
<dbReference type="Pfam" id="PF12013">
    <property type="entry name" value="OrsD"/>
    <property type="match status" value="1"/>
</dbReference>
<dbReference type="Proteomes" id="UP000184330">
    <property type="component" value="Unassembled WGS sequence"/>
</dbReference>
<protein>
    <recommendedName>
        <fullName evidence="1">C2H2-type domain-containing protein</fullName>
    </recommendedName>
</protein>
<dbReference type="InterPro" id="IPR022698">
    <property type="entry name" value="OrsD"/>
</dbReference>
<dbReference type="SMART" id="SM00355">
    <property type="entry name" value="ZnF_C2H2"/>
    <property type="match status" value="2"/>
</dbReference>
<evidence type="ECO:0000259" key="1">
    <source>
        <dbReference type="SMART" id="SM00355"/>
    </source>
</evidence>
<feature type="domain" description="C2H2-type" evidence="1">
    <location>
        <begin position="95"/>
        <end position="120"/>
    </location>
</feature>
<dbReference type="AlphaFoldDB" id="A0A1L7WXT8"/>